<evidence type="ECO:0000313" key="11">
    <source>
        <dbReference type="Proteomes" id="UP001557470"/>
    </source>
</evidence>
<dbReference type="GO" id="GO:0016020">
    <property type="term" value="C:membrane"/>
    <property type="evidence" value="ECO:0007669"/>
    <property type="project" value="UniProtKB-SubCell"/>
</dbReference>
<dbReference type="InterPro" id="IPR007110">
    <property type="entry name" value="Ig-like_dom"/>
</dbReference>
<dbReference type="EMBL" id="JAGEUA010000003">
    <property type="protein sequence ID" value="KAL0993988.1"/>
    <property type="molecule type" value="Genomic_DNA"/>
</dbReference>
<evidence type="ECO:0000313" key="10">
    <source>
        <dbReference type="EMBL" id="KAL0993988.1"/>
    </source>
</evidence>
<feature type="domain" description="Ig-like" evidence="9">
    <location>
        <begin position="81"/>
        <end position="194"/>
    </location>
</feature>
<dbReference type="SUPFAM" id="SSF48726">
    <property type="entry name" value="Immunoglobulin"/>
    <property type="match status" value="1"/>
</dbReference>
<sequence length="226" mass="24025">MGLMRSSRSPLILIHLFVTTLAGGILFFCLYCDGANLPNPTQSTHRHEVPLTKTIAVTALSEAGTVTENTSLFTDVLTDVPVEEEGLAVQQQPDREKAMAGDNVIFTCYLSGGDPEVVSVQWEVRGHRNKNTVLEGNRTSVDGFAGRAFLSGNPSAGDFSMILRNVSSADRGVYHCILISHNGSTVEGSGTKLSIREVRGQDESVGTLLGLIVAGVEVRSCSSGGD</sequence>
<organism evidence="10 11">
    <name type="scientific">Umbra pygmaea</name>
    <name type="common">Eastern mudminnow</name>
    <dbReference type="NCBI Taxonomy" id="75934"/>
    <lineage>
        <taxon>Eukaryota</taxon>
        <taxon>Metazoa</taxon>
        <taxon>Chordata</taxon>
        <taxon>Craniata</taxon>
        <taxon>Vertebrata</taxon>
        <taxon>Euteleostomi</taxon>
        <taxon>Actinopterygii</taxon>
        <taxon>Neopterygii</taxon>
        <taxon>Teleostei</taxon>
        <taxon>Protacanthopterygii</taxon>
        <taxon>Esociformes</taxon>
        <taxon>Umbridae</taxon>
        <taxon>Umbra</taxon>
    </lineage>
</organism>
<gene>
    <name evidence="10" type="ORF">UPYG_G00116440</name>
</gene>
<keyword evidence="3" id="KW-0732">Signal</keyword>
<evidence type="ECO:0000256" key="5">
    <source>
        <dbReference type="ARBA" id="ARBA00023136"/>
    </source>
</evidence>
<keyword evidence="7" id="KW-0325">Glycoprotein</keyword>
<evidence type="ECO:0000256" key="6">
    <source>
        <dbReference type="ARBA" id="ARBA00023157"/>
    </source>
</evidence>
<keyword evidence="11" id="KW-1185">Reference proteome</keyword>
<dbReference type="InterPro" id="IPR013106">
    <property type="entry name" value="Ig_V-set"/>
</dbReference>
<evidence type="ECO:0000256" key="3">
    <source>
        <dbReference type="ARBA" id="ARBA00022729"/>
    </source>
</evidence>
<evidence type="ECO:0000259" key="9">
    <source>
        <dbReference type="PROSITE" id="PS50835"/>
    </source>
</evidence>
<keyword evidence="4" id="KW-1133">Transmembrane helix</keyword>
<reference evidence="10 11" key="1">
    <citation type="submission" date="2024-06" db="EMBL/GenBank/DDBJ databases">
        <authorList>
            <person name="Pan Q."/>
            <person name="Wen M."/>
            <person name="Jouanno E."/>
            <person name="Zahm M."/>
            <person name="Klopp C."/>
            <person name="Cabau C."/>
            <person name="Louis A."/>
            <person name="Berthelot C."/>
            <person name="Parey E."/>
            <person name="Roest Crollius H."/>
            <person name="Montfort J."/>
            <person name="Robinson-Rechavi M."/>
            <person name="Bouchez O."/>
            <person name="Lampietro C."/>
            <person name="Lopez Roques C."/>
            <person name="Donnadieu C."/>
            <person name="Postlethwait J."/>
            <person name="Bobe J."/>
            <person name="Verreycken H."/>
            <person name="Guiguen Y."/>
        </authorList>
    </citation>
    <scope>NUCLEOTIDE SEQUENCE [LARGE SCALE GENOMIC DNA]</scope>
    <source>
        <strain evidence="10">Up_M1</strain>
        <tissue evidence="10">Testis</tissue>
    </source>
</reference>
<dbReference type="SMART" id="SM00406">
    <property type="entry name" value="IGv"/>
    <property type="match status" value="1"/>
</dbReference>
<dbReference type="PANTHER" id="PTHR13869">
    <property type="entry name" value="MYELIN P0 RELATED"/>
    <property type="match status" value="1"/>
</dbReference>
<evidence type="ECO:0000256" key="2">
    <source>
        <dbReference type="ARBA" id="ARBA00022692"/>
    </source>
</evidence>
<name>A0ABD0X3X7_UMBPY</name>
<protein>
    <recommendedName>
        <fullName evidence="9">Ig-like domain-containing protein</fullName>
    </recommendedName>
</protein>
<dbReference type="InterPro" id="IPR013783">
    <property type="entry name" value="Ig-like_fold"/>
</dbReference>
<proteinExistence type="predicted"/>
<evidence type="ECO:0000256" key="4">
    <source>
        <dbReference type="ARBA" id="ARBA00022989"/>
    </source>
</evidence>
<dbReference type="Pfam" id="PF07686">
    <property type="entry name" value="V-set"/>
    <property type="match status" value="1"/>
</dbReference>
<dbReference type="Gene3D" id="2.60.40.10">
    <property type="entry name" value="Immunoglobulins"/>
    <property type="match status" value="1"/>
</dbReference>
<dbReference type="SMART" id="SM00409">
    <property type="entry name" value="IG"/>
    <property type="match status" value="1"/>
</dbReference>
<evidence type="ECO:0000256" key="8">
    <source>
        <dbReference type="ARBA" id="ARBA00023319"/>
    </source>
</evidence>
<dbReference type="InterPro" id="IPR000920">
    <property type="entry name" value="Myelin_P0-rel"/>
</dbReference>
<dbReference type="AlphaFoldDB" id="A0ABD0X3X7"/>
<accession>A0ABD0X3X7</accession>
<evidence type="ECO:0000256" key="7">
    <source>
        <dbReference type="ARBA" id="ARBA00023180"/>
    </source>
</evidence>
<dbReference type="InterPro" id="IPR036179">
    <property type="entry name" value="Ig-like_dom_sf"/>
</dbReference>
<keyword evidence="6" id="KW-1015">Disulfide bond</keyword>
<comment type="subcellular location">
    <subcellularLocation>
        <location evidence="1">Membrane</location>
        <topology evidence="1">Single-pass type I membrane protein</topology>
    </subcellularLocation>
</comment>
<dbReference type="Proteomes" id="UP001557470">
    <property type="component" value="Unassembled WGS sequence"/>
</dbReference>
<dbReference type="PANTHER" id="PTHR13869:SF38">
    <property type="entry name" value="NATURAL CYTOTOXICITY TRIGGERING RECEPTOR 3"/>
    <property type="match status" value="1"/>
</dbReference>
<keyword evidence="2" id="KW-0812">Transmembrane</keyword>
<keyword evidence="8" id="KW-0393">Immunoglobulin domain</keyword>
<evidence type="ECO:0000256" key="1">
    <source>
        <dbReference type="ARBA" id="ARBA00004479"/>
    </source>
</evidence>
<dbReference type="InterPro" id="IPR003599">
    <property type="entry name" value="Ig_sub"/>
</dbReference>
<keyword evidence="5" id="KW-0472">Membrane</keyword>
<comment type="caution">
    <text evidence="10">The sequence shown here is derived from an EMBL/GenBank/DDBJ whole genome shotgun (WGS) entry which is preliminary data.</text>
</comment>
<dbReference type="PROSITE" id="PS50835">
    <property type="entry name" value="IG_LIKE"/>
    <property type="match status" value="1"/>
</dbReference>